<keyword evidence="3" id="KW-1185">Reference proteome</keyword>
<protein>
    <submittedName>
        <fullName evidence="2">Uncharacterized protein</fullName>
    </submittedName>
</protein>
<sequence>MRVHLHPSQDTFSNCRGVLRLHQQQSPLDESTAGSQSQLFASAGQQQQYDEHEYQQLEHQQQQFLNSWGLEQKYNPAAAAHPYVKGRSLQRSVLRLPPIRRQRRRRFPDGPWR</sequence>
<comment type="caution">
    <text evidence="2">The sequence shown here is derived from an EMBL/GenBank/DDBJ whole genome shotgun (WGS) entry which is preliminary data.</text>
</comment>
<reference evidence="2" key="1">
    <citation type="submission" date="2022-03" db="EMBL/GenBank/DDBJ databases">
        <authorList>
            <person name="Sayadi A."/>
        </authorList>
    </citation>
    <scope>NUCLEOTIDE SEQUENCE</scope>
</reference>
<evidence type="ECO:0000313" key="2">
    <source>
        <dbReference type="EMBL" id="CAH2000942.1"/>
    </source>
</evidence>
<name>A0A9P0LWM4_ACAOB</name>
<feature type="compositionally biased region" description="Polar residues" evidence="1">
    <location>
        <begin position="24"/>
        <end position="44"/>
    </location>
</feature>
<gene>
    <name evidence="2" type="ORF">ACAOBT_LOCUS25889</name>
</gene>
<feature type="region of interest" description="Disordered" evidence="1">
    <location>
        <begin position="24"/>
        <end position="47"/>
    </location>
</feature>
<evidence type="ECO:0000256" key="1">
    <source>
        <dbReference type="SAM" id="MobiDB-lite"/>
    </source>
</evidence>
<proteinExistence type="predicted"/>
<evidence type="ECO:0000313" key="3">
    <source>
        <dbReference type="Proteomes" id="UP001152888"/>
    </source>
</evidence>
<dbReference type="AlphaFoldDB" id="A0A9P0LWM4"/>
<accession>A0A9P0LWM4</accession>
<organism evidence="2 3">
    <name type="scientific">Acanthoscelides obtectus</name>
    <name type="common">Bean weevil</name>
    <name type="synonym">Bruchus obtectus</name>
    <dbReference type="NCBI Taxonomy" id="200917"/>
    <lineage>
        <taxon>Eukaryota</taxon>
        <taxon>Metazoa</taxon>
        <taxon>Ecdysozoa</taxon>
        <taxon>Arthropoda</taxon>
        <taxon>Hexapoda</taxon>
        <taxon>Insecta</taxon>
        <taxon>Pterygota</taxon>
        <taxon>Neoptera</taxon>
        <taxon>Endopterygota</taxon>
        <taxon>Coleoptera</taxon>
        <taxon>Polyphaga</taxon>
        <taxon>Cucujiformia</taxon>
        <taxon>Chrysomeloidea</taxon>
        <taxon>Chrysomelidae</taxon>
        <taxon>Bruchinae</taxon>
        <taxon>Bruchini</taxon>
        <taxon>Acanthoscelides</taxon>
    </lineage>
</organism>
<dbReference type="OrthoDB" id="10067219at2759"/>
<dbReference type="Proteomes" id="UP001152888">
    <property type="component" value="Unassembled WGS sequence"/>
</dbReference>
<dbReference type="EMBL" id="CAKOFQ010007430">
    <property type="protein sequence ID" value="CAH2000942.1"/>
    <property type="molecule type" value="Genomic_DNA"/>
</dbReference>